<evidence type="ECO:0000256" key="2">
    <source>
        <dbReference type="ARBA" id="ARBA00022900"/>
    </source>
</evidence>
<dbReference type="Gene3D" id="3.30.497.10">
    <property type="entry name" value="Antithrombin, subunit I, domain 2"/>
    <property type="match status" value="1"/>
</dbReference>
<keyword evidence="7" id="KW-1185">Reference proteome</keyword>
<dbReference type="InterPro" id="IPR036186">
    <property type="entry name" value="Serpin_sf"/>
</dbReference>
<dbReference type="OMA" id="KPFQYMI"/>
<evidence type="ECO:0000313" key="6">
    <source>
        <dbReference type="EnsemblMetazoa" id="MESCA008998-PA"/>
    </source>
</evidence>
<dbReference type="SUPFAM" id="SSF56574">
    <property type="entry name" value="Serpins"/>
    <property type="match status" value="1"/>
</dbReference>
<evidence type="ECO:0000256" key="4">
    <source>
        <dbReference type="SAM" id="SignalP"/>
    </source>
</evidence>
<dbReference type="HOGENOM" id="CLU_023330_0_1_1"/>
<dbReference type="Pfam" id="PF00079">
    <property type="entry name" value="Serpin"/>
    <property type="match status" value="2"/>
</dbReference>
<sequence>MSLSKDKNFIAYLCVILVITQCLCQQRNILQTVVQRIDAPPEIQRALKSISEGSEQFALELFTKAATALKDENSHYGDFMISPFSVWSLLVLMVEGASGNTLAELQKTLRINTDLTAMRTAYERINQALRVNTTTLQVSTLQAIFSDINRPVDRDYEDVVERIYRANLVPINFHNSKESANIVNDFVNRETRGLIKQLVYQEDLSEAQMILISAIFFRGQWTMQDDVPERIFFYAAIPQLDSHVIELPYGVENRLSMIVVVPKKGVRLYSVIEKLASVGTSGIFNGLKKAKEDAEYYDEEMEVDLFLPRFTTDTDFALNSLLIQMGIHDLFNAKNANLGKISSHPIYLSRLYHKTTIEVTEEGTVASAATAGILTNKISPTKFQVNRPFAYMIVEKSTGSMLFVGQVKNPGVV</sequence>
<dbReference type="InterPro" id="IPR023796">
    <property type="entry name" value="Serpin_dom"/>
</dbReference>
<reference evidence="6" key="2">
    <citation type="submission" date="2015-06" db="UniProtKB">
        <authorList>
            <consortium name="EnsemblMetazoa"/>
        </authorList>
    </citation>
    <scope>IDENTIFICATION</scope>
</reference>
<evidence type="ECO:0000313" key="7">
    <source>
        <dbReference type="Proteomes" id="UP000015102"/>
    </source>
</evidence>
<dbReference type="EnsemblMetazoa" id="MESCA008998-RA">
    <property type="protein sequence ID" value="MESCA008998-PA"/>
    <property type="gene ID" value="MESCA008998"/>
</dbReference>
<evidence type="ECO:0000259" key="5">
    <source>
        <dbReference type="SMART" id="SM00093"/>
    </source>
</evidence>
<evidence type="ECO:0000256" key="3">
    <source>
        <dbReference type="RuleBase" id="RU000411"/>
    </source>
</evidence>
<accession>T1GYR1</accession>
<evidence type="ECO:0000256" key="1">
    <source>
        <dbReference type="ARBA" id="ARBA00022690"/>
    </source>
</evidence>
<dbReference type="PANTHER" id="PTHR11461">
    <property type="entry name" value="SERINE PROTEASE INHIBITOR, SERPIN"/>
    <property type="match status" value="1"/>
</dbReference>
<keyword evidence="2" id="KW-0722">Serine protease inhibitor</keyword>
<dbReference type="STRING" id="36166.T1GYR1"/>
<feature type="signal peptide" evidence="4">
    <location>
        <begin position="1"/>
        <end position="24"/>
    </location>
</feature>
<reference evidence="7" key="1">
    <citation type="submission" date="2013-02" db="EMBL/GenBank/DDBJ databases">
        <authorList>
            <person name="Hughes D."/>
        </authorList>
    </citation>
    <scope>NUCLEOTIDE SEQUENCE</scope>
    <source>
        <strain>Durham</strain>
        <strain evidence="7">NC isolate 2 -- Noor lab</strain>
    </source>
</reference>
<dbReference type="Gene3D" id="2.30.39.10">
    <property type="entry name" value="Alpha-1-antitrypsin, domain 1"/>
    <property type="match status" value="1"/>
</dbReference>
<dbReference type="AlphaFoldDB" id="T1GYR1"/>
<protein>
    <recommendedName>
        <fullName evidence="5">Serpin domain-containing protein</fullName>
    </recommendedName>
</protein>
<comment type="similarity">
    <text evidence="3">Belongs to the serpin family.</text>
</comment>
<organism evidence="6 7">
    <name type="scientific">Megaselia scalaris</name>
    <name type="common">Humpbacked fly</name>
    <name type="synonym">Phora scalaris</name>
    <dbReference type="NCBI Taxonomy" id="36166"/>
    <lineage>
        <taxon>Eukaryota</taxon>
        <taxon>Metazoa</taxon>
        <taxon>Ecdysozoa</taxon>
        <taxon>Arthropoda</taxon>
        <taxon>Hexapoda</taxon>
        <taxon>Insecta</taxon>
        <taxon>Pterygota</taxon>
        <taxon>Neoptera</taxon>
        <taxon>Endopterygota</taxon>
        <taxon>Diptera</taxon>
        <taxon>Brachycera</taxon>
        <taxon>Muscomorpha</taxon>
        <taxon>Platypezoidea</taxon>
        <taxon>Phoridae</taxon>
        <taxon>Megaseliini</taxon>
        <taxon>Megaselia</taxon>
    </lineage>
</organism>
<dbReference type="InterPro" id="IPR000215">
    <property type="entry name" value="Serpin_fam"/>
</dbReference>
<dbReference type="Proteomes" id="UP000015102">
    <property type="component" value="Unassembled WGS sequence"/>
</dbReference>
<keyword evidence="4" id="KW-0732">Signal</keyword>
<dbReference type="InterPro" id="IPR042185">
    <property type="entry name" value="Serpin_sf_2"/>
</dbReference>
<proteinExistence type="inferred from homology"/>
<feature type="chain" id="PRO_5004577755" description="Serpin domain-containing protein" evidence="4">
    <location>
        <begin position="25"/>
        <end position="413"/>
    </location>
</feature>
<dbReference type="GO" id="GO:0004867">
    <property type="term" value="F:serine-type endopeptidase inhibitor activity"/>
    <property type="evidence" value="ECO:0007669"/>
    <property type="project" value="UniProtKB-KW"/>
</dbReference>
<keyword evidence="1" id="KW-0646">Protease inhibitor</keyword>
<dbReference type="EMBL" id="CAQQ02189447">
    <property type="status" value="NOT_ANNOTATED_CDS"/>
    <property type="molecule type" value="Genomic_DNA"/>
</dbReference>
<dbReference type="PANTHER" id="PTHR11461:SF367">
    <property type="entry name" value="GH21475P-RELATED"/>
    <property type="match status" value="1"/>
</dbReference>
<dbReference type="SMART" id="SM00093">
    <property type="entry name" value="SERPIN"/>
    <property type="match status" value="1"/>
</dbReference>
<name>T1GYR1_MEGSC</name>
<feature type="domain" description="Serpin" evidence="5">
    <location>
        <begin position="59"/>
        <end position="410"/>
    </location>
</feature>
<dbReference type="EMBL" id="CAQQ02189448">
    <property type="status" value="NOT_ANNOTATED_CDS"/>
    <property type="molecule type" value="Genomic_DNA"/>
</dbReference>
<dbReference type="GO" id="GO:0005615">
    <property type="term" value="C:extracellular space"/>
    <property type="evidence" value="ECO:0007669"/>
    <property type="project" value="InterPro"/>
</dbReference>
<dbReference type="InterPro" id="IPR042178">
    <property type="entry name" value="Serpin_sf_1"/>
</dbReference>
<dbReference type="CDD" id="cd19598">
    <property type="entry name" value="serpin77Ba-like_insects"/>
    <property type="match status" value="1"/>
</dbReference>